<dbReference type="Pfam" id="PF04295">
    <property type="entry name" value="GD_AH_second"/>
    <property type="match status" value="1"/>
</dbReference>
<evidence type="ECO:0000259" key="3">
    <source>
        <dbReference type="Pfam" id="PF04295"/>
    </source>
</evidence>
<protein>
    <submittedName>
        <fullName evidence="5">Altronate hydrolase</fullName>
    </submittedName>
</protein>
<dbReference type="GO" id="GO:0019698">
    <property type="term" value="P:D-galacturonate catabolic process"/>
    <property type="evidence" value="ECO:0007669"/>
    <property type="project" value="TreeGrafter"/>
</dbReference>
<comment type="similarity">
    <text evidence="1">Belongs to the UxaA family.</text>
</comment>
<dbReference type="AlphaFoldDB" id="A0A3L7ADM3"/>
<dbReference type="EMBL" id="RCTF01000008">
    <property type="protein sequence ID" value="RLP78493.1"/>
    <property type="molecule type" value="Genomic_DNA"/>
</dbReference>
<dbReference type="PANTHER" id="PTHR30536">
    <property type="entry name" value="ALTRONATE/GALACTARATE DEHYDRATASE"/>
    <property type="match status" value="1"/>
</dbReference>
<reference evidence="5 6" key="1">
    <citation type="submission" date="2018-10" db="EMBL/GenBank/DDBJ databases">
        <title>Xanthobacter tagetidis genome sequencing and assembly.</title>
        <authorList>
            <person name="Maclea K.S."/>
            <person name="Goen A.E."/>
            <person name="Fatima S.A."/>
        </authorList>
    </citation>
    <scope>NUCLEOTIDE SEQUENCE [LARGE SCALE GENOMIC DNA]</scope>
    <source>
        <strain evidence="5 6">ATCC 700314</strain>
    </source>
</reference>
<dbReference type="Proteomes" id="UP000269692">
    <property type="component" value="Unassembled WGS sequence"/>
</dbReference>
<dbReference type="Pfam" id="PF20629">
    <property type="entry name" value="GD_AH_C"/>
    <property type="match status" value="1"/>
</dbReference>
<comment type="caution">
    <text evidence="5">The sequence shown here is derived from an EMBL/GenBank/DDBJ whole genome shotgun (WGS) entry which is preliminary data.</text>
</comment>
<feature type="domain" description="D-galactarate/Altronate dehydratase second" evidence="3">
    <location>
        <begin position="8"/>
        <end position="134"/>
    </location>
</feature>
<sequence>MSGATFLGYGRPDGSVGVRNHVAVVSVMDNCNPVTRKVAEAVAGTIPVTTLFVRGQLGRDLDITLDTLAGLARNPNVAAVLLIGLEAAMTEALAKRIRPSGKTVASVVIQQVGGTINAIAEGTRAAARLVREASRQRRADFPLSKLVIGVECGGSDTTSGLASNPAIGVVADRVAAAGGSVIISETSEFFGAEHLFAERARSPKVKAQFLEAVQGFEREIMAHGIDLRGSNPTPDNILGGLTTIEEKALGAMAKAGKSPLVGVLAYGEAPREAGLNFMATPAPAVESLTALAAGGCQICLFSTGVGNPIGSVVSTTIKVSGNRNTVDFFADNVDFDVTGVLERGEPLAEVGGRLGDYMLSVASGELTTSEVLDVRETCISRFLPSM</sequence>
<name>A0A3L7ADM3_9HYPH</name>
<dbReference type="InterPro" id="IPR048332">
    <property type="entry name" value="GD_AH_C"/>
</dbReference>
<evidence type="ECO:0000256" key="1">
    <source>
        <dbReference type="ARBA" id="ARBA00010986"/>
    </source>
</evidence>
<organism evidence="5 6">
    <name type="scientific">Xanthobacter tagetidis</name>
    <dbReference type="NCBI Taxonomy" id="60216"/>
    <lineage>
        <taxon>Bacteria</taxon>
        <taxon>Pseudomonadati</taxon>
        <taxon>Pseudomonadota</taxon>
        <taxon>Alphaproteobacteria</taxon>
        <taxon>Hyphomicrobiales</taxon>
        <taxon>Xanthobacteraceae</taxon>
        <taxon>Xanthobacter</taxon>
    </lineage>
</organism>
<evidence type="ECO:0000313" key="6">
    <source>
        <dbReference type="Proteomes" id="UP000269692"/>
    </source>
</evidence>
<keyword evidence="2" id="KW-0456">Lyase</keyword>
<keyword evidence="6" id="KW-1185">Reference proteome</keyword>
<proteinExistence type="inferred from homology"/>
<dbReference type="InterPro" id="IPR007392">
    <property type="entry name" value="GD_AH_second"/>
</dbReference>
<dbReference type="OrthoDB" id="9804574at2"/>
<gene>
    <name evidence="5" type="ORF">D9R14_11875</name>
</gene>
<evidence type="ECO:0000313" key="5">
    <source>
        <dbReference type="EMBL" id="RLP78493.1"/>
    </source>
</evidence>
<accession>A0A3L7ADM3</accession>
<dbReference type="RefSeq" id="WP_121623545.1">
    <property type="nucleotide sequence ID" value="NZ_JACIIW010000001.1"/>
</dbReference>
<dbReference type="GO" id="GO:0016787">
    <property type="term" value="F:hydrolase activity"/>
    <property type="evidence" value="ECO:0007669"/>
    <property type="project" value="UniProtKB-KW"/>
</dbReference>
<dbReference type="InterPro" id="IPR052172">
    <property type="entry name" value="UxaA_altronate/galactarate_dh"/>
</dbReference>
<dbReference type="PANTHER" id="PTHR30536:SF5">
    <property type="entry name" value="ALTRONATE DEHYDRATASE"/>
    <property type="match status" value="1"/>
</dbReference>
<evidence type="ECO:0000256" key="2">
    <source>
        <dbReference type="ARBA" id="ARBA00023239"/>
    </source>
</evidence>
<dbReference type="GO" id="GO:0016829">
    <property type="term" value="F:lyase activity"/>
    <property type="evidence" value="ECO:0007669"/>
    <property type="project" value="UniProtKB-KW"/>
</dbReference>
<keyword evidence="5" id="KW-0378">Hydrolase</keyword>
<feature type="domain" description="D-galactarate/Altronate dehydratase C-terminal" evidence="4">
    <location>
        <begin position="143"/>
        <end position="381"/>
    </location>
</feature>
<evidence type="ECO:0000259" key="4">
    <source>
        <dbReference type="Pfam" id="PF20629"/>
    </source>
</evidence>